<dbReference type="InterPro" id="IPR031316">
    <property type="entry name" value="FlgM_C"/>
</dbReference>
<keyword evidence="4" id="KW-1005">Bacterial flagellum biogenesis</keyword>
<comment type="caution">
    <text evidence="10">The sequence shown here is derived from an EMBL/GenBank/DDBJ whole genome shotgun (WGS) entry which is preliminary data.</text>
</comment>
<evidence type="ECO:0000313" key="10">
    <source>
        <dbReference type="EMBL" id="GLI39633.1"/>
    </source>
</evidence>
<keyword evidence="5" id="KW-0805">Transcription regulation</keyword>
<keyword evidence="10" id="KW-0969">Cilium</keyword>
<name>A0A9W6G3F0_9BACT</name>
<keyword evidence="3" id="KW-0678">Repressor</keyword>
<dbReference type="Pfam" id="PF04316">
    <property type="entry name" value="FlgM"/>
    <property type="match status" value="1"/>
</dbReference>
<evidence type="ECO:0000256" key="7">
    <source>
        <dbReference type="ARBA" id="ARBA00024739"/>
    </source>
</evidence>
<dbReference type="EMBL" id="BSDS01000002">
    <property type="protein sequence ID" value="GLI39633.1"/>
    <property type="molecule type" value="Genomic_DNA"/>
</dbReference>
<evidence type="ECO:0000256" key="2">
    <source>
        <dbReference type="ARBA" id="ARBA00017823"/>
    </source>
</evidence>
<proteinExistence type="inferred from homology"/>
<accession>A0A9W6G3F0</accession>
<evidence type="ECO:0000256" key="6">
    <source>
        <dbReference type="ARBA" id="ARBA00023163"/>
    </source>
</evidence>
<protein>
    <recommendedName>
        <fullName evidence="2">Negative regulator of flagellin synthesis</fullName>
    </recommendedName>
    <alternativeName>
        <fullName evidence="8">Anti-sigma-28 factor</fullName>
    </alternativeName>
</protein>
<organism evidence="10 11">
    <name type="scientific">Geobacter hydrogenophilus</name>
    <dbReference type="NCBI Taxonomy" id="40983"/>
    <lineage>
        <taxon>Bacteria</taxon>
        <taxon>Pseudomonadati</taxon>
        <taxon>Thermodesulfobacteriota</taxon>
        <taxon>Desulfuromonadia</taxon>
        <taxon>Geobacterales</taxon>
        <taxon>Geobacteraceae</taxon>
        <taxon>Geobacter</taxon>
    </lineage>
</organism>
<evidence type="ECO:0000256" key="5">
    <source>
        <dbReference type="ARBA" id="ARBA00023015"/>
    </source>
</evidence>
<evidence type="ECO:0000259" key="9">
    <source>
        <dbReference type="Pfam" id="PF04316"/>
    </source>
</evidence>
<keyword evidence="6" id="KW-0804">Transcription</keyword>
<dbReference type="GO" id="GO:0045892">
    <property type="term" value="P:negative regulation of DNA-templated transcription"/>
    <property type="evidence" value="ECO:0007669"/>
    <property type="project" value="InterPro"/>
</dbReference>
<feature type="domain" description="Anti-sigma-28 factor FlgM C-terminal" evidence="9">
    <location>
        <begin position="42"/>
        <end position="95"/>
    </location>
</feature>
<evidence type="ECO:0000256" key="3">
    <source>
        <dbReference type="ARBA" id="ARBA00022491"/>
    </source>
</evidence>
<evidence type="ECO:0000256" key="1">
    <source>
        <dbReference type="ARBA" id="ARBA00005322"/>
    </source>
</evidence>
<comment type="function">
    <text evidence="7">Responsible for the coupling of flagellin expression to flagellar assembly by preventing expression of the flagellin genes when a component of the middle class of proteins is defective. It negatively regulates flagellar genes by inhibiting the activity of FliA by directly binding to FliA.</text>
</comment>
<comment type="similarity">
    <text evidence="1">Belongs to the FlgM family.</text>
</comment>
<dbReference type="NCBIfam" id="TIGR03824">
    <property type="entry name" value="FlgM_jcvi"/>
    <property type="match status" value="1"/>
</dbReference>
<keyword evidence="11" id="KW-1185">Reference proteome</keyword>
<dbReference type="GO" id="GO:0044781">
    <property type="term" value="P:bacterial-type flagellum organization"/>
    <property type="evidence" value="ECO:0007669"/>
    <property type="project" value="UniProtKB-KW"/>
</dbReference>
<dbReference type="AlphaFoldDB" id="A0A9W6G3F0"/>
<keyword evidence="10" id="KW-0966">Cell projection</keyword>
<evidence type="ECO:0000256" key="4">
    <source>
        <dbReference type="ARBA" id="ARBA00022795"/>
    </source>
</evidence>
<keyword evidence="10" id="KW-0282">Flagellum</keyword>
<dbReference type="InterPro" id="IPR007412">
    <property type="entry name" value="FlgM"/>
</dbReference>
<dbReference type="SUPFAM" id="SSF101498">
    <property type="entry name" value="Anti-sigma factor FlgM"/>
    <property type="match status" value="1"/>
</dbReference>
<dbReference type="InterPro" id="IPR035890">
    <property type="entry name" value="Anti-sigma-28_factor_FlgM_sf"/>
</dbReference>
<gene>
    <name evidence="10" type="ORF">GHYDROH2_31340</name>
</gene>
<reference evidence="10" key="1">
    <citation type="submission" date="2022-12" db="EMBL/GenBank/DDBJ databases">
        <title>Reference genome sequencing for broad-spectrum identification of bacterial and archaeal isolates by mass spectrometry.</title>
        <authorList>
            <person name="Sekiguchi Y."/>
            <person name="Tourlousse D.M."/>
        </authorList>
    </citation>
    <scope>NUCLEOTIDE SEQUENCE</scope>
    <source>
        <strain evidence="10">H2</strain>
    </source>
</reference>
<evidence type="ECO:0000256" key="8">
    <source>
        <dbReference type="ARBA" id="ARBA00030117"/>
    </source>
</evidence>
<evidence type="ECO:0000313" key="11">
    <source>
        <dbReference type="Proteomes" id="UP001144352"/>
    </source>
</evidence>
<sequence>MSAMKIDDKPILPATVATRNEVATALADGDIHMSAAQGQGEDTVQLSGNAERVARMSEALQKIPDIRVERVQDLKKQVAAGEYAVSARDVAEKMLMTMKKGVAV</sequence>
<dbReference type="Proteomes" id="UP001144352">
    <property type="component" value="Unassembled WGS sequence"/>
</dbReference>